<protein>
    <submittedName>
        <fullName evidence="4">2-methylcitrate dehydratase</fullName>
    </submittedName>
</protein>
<feature type="domain" description="MmgE/PrpD C-terminal" evidence="3">
    <location>
        <begin position="234"/>
        <end position="381"/>
    </location>
</feature>
<dbReference type="InterPro" id="IPR042183">
    <property type="entry name" value="MmgE/PrpD_sf_1"/>
</dbReference>
<dbReference type="SUPFAM" id="SSF103378">
    <property type="entry name" value="2-methylcitrate dehydratase PrpD"/>
    <property type="match status" value="1"/>
</dbReference>
<proteinExistence type="inferred from homology"/>
<comment type="similarity">
    <text evidence="1">Belongs to the PrpD family.</text>
</comment>
<comment type="caution">
    <text evidence="4">The sequence shown here is derived from an EMBL/GenBank/DDBJ whole genome shotgun (WGS) entry which is preliminary data.</text>
</comment>
<dbReference type="InterPro" id="IPR036148">
    <property type="entry name" value="MmgE/PrpD_sf"/>
</dbReference>
<organism evidence="4 5">
    <name type="scientific">Nocardioides iriomotensis</name>
    <dbReference type="NCBI Taxonomy" id="715784"/>
    <lineage>
        <taxon>Bacteria</taxon>
        <taxon>Bacillati</taxon>
        <taxon>Actinomycetota</taxon>
        <taxon>Actinomycetes</taxon>
        <taxon>Propionibacteriales</taxon>
        <taxon>Nocardioidaceae</taxon>
        <taxon>Nocardioides</taxon>
    </lineage>
</organism>
<dbReference type="Gene3D" id="1.10.4100.10">
    <property type="entry name" value="2-methylcitrate dehydratase PrpD"/>
    <property type="match status" value="1"/>
</dbReference>
<evidence type="ECO:0000259" key="2">
    <source>
        <dbReference type="Pfam" id="PF03972"/>
    </source>
</evidence>
<dbReference type="Proteomes" id="UP000291189">
    <property type="component" value="Unassembled WGS sequence"/>
</dbReference>
<feature type="domain" description="MmgE/PrpD N-terminal" evidence="2">
    <location>
        <begin position="57"/>
        <end position="201"/>
    </location>
</feature>
<dbReference type="OrthoDB" id="9797528at2"/>
<dbReference type="PANTHER" id="PTHR16943:SF8">
    <property type="entry name" value="2-METHYLCITRATE DEHYDRATASE"/>
    <property type="match status" value="1"/>
</dbReference>
<reference evidence="4 5" key="1">
    <citation type="submission" date="2019-01" db="EMBL/GenBank/DDBJ databases">
        <title>Nocardioides guangzhouensis sp. nov., an actinobacterium isolated from soil.</title>
        <authorList>
            <person name="Fu Y."/>
            <person name="Cai Y."/>
            <person name="Lin Z."/>
            <person name="Chen P."/>
        </authorList>
    </citation>
    <scope>NUCLEOTIDE SEQUENCE [LARGE SCALE GENOMIC DNA]</scope>
    <source>
        <strain evidence="4 5">NBRC 105384</strain>
    </source>
</reference>
<dbReference type="EMBL" id="SDPU01000014">
    <property type="protein sequence ID" value="RYU13731.1"/>
    <property type="molecule type" value="Genomic_DNA"/>
</dbReference>
<accession>A0A4Q5J7M0</accession>
<evidence type="ECO:0000256" key="1">
    <source>
        <dbReference type="ARBA" id="ARBA00006174"/>
    </source>
</evidence>
<dbReference type="InterPro" id="IPR045336">
    <property type="entry name" value="MmgE_PrpD_N"/>
</dbReference>
<evidence type="ECO:0000313" key="4">
    <source>
        <dbReference type="EMBL" id="RYU13731.1"/>
    </source>
</evidence>
<gene>
    <name evidence="4" type="ORF">ETU37_05690</name>
</gene>
<dbReference type="Pfam" id="PF19305">
    <property type="entry name" value="MmgE_PrpD_C"/>
    <property type="match status" value="1"/>
</dbReference>
<dbReference type="GO" id="GO:0016829">
    <property type="term" value="F:lyase activity"/>
    <property type="evidence" value="ECO:0007669"/>
    <property type="project" value="InterPro"/>
</dbReference>
<name>A0A4Q5J7M0_9ACTN</name>
<dbReference type="PANTHER" id="PTHR16943">
    <property type="entry name" value="2-METHYLCITRATE DEHYDRATASE-RELATED"/>
    <property type="match status" value="1"/>
</dbReference>
<dbReference type="Gene3D" id="3.30.1330.120">
    <property type="entry name" value="2-methylcitrate dehydratase PrpD"/>
    <property type="match status" value="1"/>
</dbReference>
<keyword evidence="5" id="KW-1185">Reference proteome</keyword>
<dbReference type="AlphaFoldDB" id="A0A4Q5J7M0"/>
<evidence type="ECO:0000259" key="3">
    <source>
        <dbReference type="Pfam" id="PF19305"/>
    </source>
</evidence>
<dbReference type="Pfam" id="PF03972">
    <property type="entry name" value="MmgE_PrpD_N"/>
    <property type="match status" value="1"/>
</dbReference>
<dbReference type="InterPro" id="IPR042188">
    <property type="entry name" value="MmgE/PrpD_sf_2"/>
</dbReference>
<sequence length="406" mass="41346">MVSTRGSTAVSTAADLACWAVGHRPSADDLALADRALLDTVAVALASHAEPVHRVTAPLSEAARWAVAAHVLDFDDLHMPTTTHISSVCVSAALATGSGGPGYLAGAGVMARVGTLLGWRHYAAGWHATTTTGALAAAATGASAHGLDEDGTARALALAVPAAGGVQRAFGTDAKSLQVGLAVEAGLRAADLAAAGAGADTGAVDTWLTLLGGEPGPVSDDGPAVPDGLAVKIHPCCYALQRPIAAAASLRDQVDPATVDRIVVRALAGTTTPLIHHRPRTGLQGKFSLEYAVAAALLDEHAGFATFTDEAVLRPEAQRLLARVEVDLVPGGDWLLAGETEVDVHGSDGVRRAVLDLPPGSPRRPPTGAQLDRKLVDCLAGLDVSPADIDWSGAADLLRRLLPRPA</sequence>
<evidence type="ECO:0000313" key="5">
    <source>
        <dbReference type="Proteomes" id="UP000291189"/>
    </source>
</evidence>
<dbReference type="InterPro" id="IPR005656">
    <property type="entry name" value="MmgE_PrpD"/>
</dbReference>
<dbReference type="InterPro" id="IPR045337">
    <property type="entry name" value="MmgE_PrpD_C"/>
</dbReference>